<organism evidence="1 2">
    <name type="scientific">Purpureocillium lilacinum</name>
    <name type="common">Paecilomyces lilacinus</name>
    <dbReference type="NCBI Taxonomy" id="33203"/>
    <lineage>
        <taxon>Eukaryota</taxon>
        <taxon>Fungi</taxon>
        <taxon>Dikarya</taxon>
        <taxon>Ascomycota</taxon>
        <taxon>Pezizomycotina</taxon>
        <taxon>Sordariomycetes</taxon>
        <taxon>Hypocreomycetidae</taxon>
        <taxon>Hypocreales</taxon>
        <taxon>Ophiocordycipitaceae</taxon>
        <taxon>Purpureocillium</taxon>
    </lineage>
</organism>
<dbReference type="Proteomes" id="UP001638806">
    <property type="component" value="Unassembled WGS sequence"/>
</dbReference>
<dbReference type="EMBL" id="JBGNUJ010000011">
    <property type="protein sequence ID" value="KAL3953980.1"/>
    <property type="molecule type" value="Genomic_DNA"/>
</dbReference>
<proteinExistence type="predicted"/>
<evidence type="ECO:0000313" key="2">
    <source>
        <dbReference type="Proteomes" id="UP001638806"/>
    </source>
</evidence>
<gene>
    <name evidence="1" type="ORF">ACCO45_011936</name>
</gene>
<reference evidence="1" key="1">
    <citation type="submission" date="2024-12" db="EMBL/GenBank/DDBJ databases">
        <title>Comparative genomics and development of molecular markers within Purpureocillium lilacinum and among Purpureocillium species.</title>
        <authorList>
            <person name="Yeh Z.-Y."/>
            <person name="Ni N.-T."/>
            <person name="Lo P.-H."/>
            <person name="Mushyakhwo K."/>
            <person name="Lin C.-F."/>
            <person name="Nai Y.-S."/>
        </authorList>
    </citation>
    <scope>NUCLEOTIDE SEQUENCE</scope>
    <source>
        <strain evidence="1">NCHU-NPUST-175</strain>
    </source>
</reference>
<accession>A0ACC4DCA3</accession>
<protein>
    <submittedName>
        <fullName evidence="1">Uncharacterized protein</fullName>
    </submittedName>
</protein>
<keyword evidence="2" id="KW-1185">Reference proteome</keyword>
<comment type="caution">
    <text evidence="1">The sequence shown here is derived from an EMBL/GenBank/DDBJ whole genome shotgun (WGS) entry which is preliminary data.</text>
</comment>
<evidence type="ECO:0000313" key="1">
    <source>
        <dbReference type="EMBL" id="KAL3953980.1"/>
    </source>
</evidence>
<name>A0ACC4DCA3_PURLI</name>
<sequence>MHIPGRFARAPDAMRLRFPDDALRLEKLGHRLRGDFVDREDAIQRLIGTAQGPLQYFYNLAFRLGGYRNVVLCCSYYCLRNELVGSNMPVPPVAAHVDHGRIVCSREMRIVNSCFSTRRNRPVTALTRIKLRRYASTEPLYEPYLAALLIALAQQQWRTVQSTTRTQASGVKPKLLYSSDDTEFMHLYTTQVSSTLMTMFDDPSFAPPSPESLSIQAVTILYKPLETLRDRLLALVLESSSLGGIDKSDNLITY</sequence>